<keyword evidence="1" id="KW-0812">Transmembrane</keyword>
<feature type="transmembrane region" description="Helical" evidence="1">
    <location>
        <begin position="16"/>
        <end position="34"/>
    </location>
</feature>
<dbReference type="AlphaFoldDB" id="A0AAN8EXE1"/>
<dbReference type="EMBL" id="JAKLMC020000001">
    <property type="protein sequence ID" value="KAK5958320.1"/>
    <property type="molecule type" value="Genomic_DNA"/>
</dbReference>
<proteinExistence type="predicted"/>
<evidence type="ECO:0000313" key="3">
    <source>
        <dbReference type="Proteomes" id="UP001316803"/>
    </source>
</evidence>
<keyword evidence="3" id="KW-1185">Reference proteome</keyword>
<sequence>MTDPGAQQQGRLSRGWFGKVAAAIFIALAALATYELRITPSAPGWHMEFANIVEARKFPEQPELLLRTEYTGIASVDYGLQFLVAAFLPGAAGFVKDFEVLQAYFLISFFSIISIYSVEAGRRGNKRAWTY</sequence>
<keyword evidence="1" id="KW-1133">Transmembrane helix</keyword>
<keyword evidence="1" id="KW-0472">Membrane</keyword>
<accession>A0AAN8EXE1</accession>
<dbReference type="Proteomes" id="UP001316803">
    <property type="component" value="Unassembled WGS sequence"/>
</dbReference>
<evidence type="ECO:0000256" key="1">
    <source>
        <dbReference type="SAM" id="Phobius"/>
    </source>
</evidence>
<organism evidence="2 3">
    <name type="scientific">Knufia fluminis</name>
    <dbReference type="NCBI Taxonomy" id="191047"/>
    <lineage>
        <taxon>Eukaryota</taxon>
        <taxon>Fungi</taxon>
        <taxon>Dikarya</taxon>
        <taxon>Ascomycota</taxon>
        <taxon>Pezizomycotina</taxon>
        <taxon>Eurotiomycetes</taxon>
        <taxon>Chaetothyriomycetidae</taxon>
        <taxon>Chaetothyriales</taxon>
        <taxon>Trichomeriaceae</taxon>
        <taxon>Knufia</taxon>
    </lineage>
</organism>
<reference evidence="2 3" key="1">
    <citation type="submission" date="2022-12" db="EMBL/GenBank/DDBJ databases">
        <title>Genomic features and morphological characterization of a novel Knufia sp. strain isolated from spacecraft assembly facility.</title>
        <authorList>
            <person name="Teixeira M."/>
            <person name="Chander A.M."/>
            <person name="Stajich J.E."/>
            <person name="Venkateswaran K."/>
        </authorList>
    </citation>
    <scope>NUCLEOTIDE SEQUENCE [LARGE SCALE GENOMIC DNA]</scope>
    <source>
        <strain evidence="2 3">FJI-L2-BK-P2</strain>
    </source>
</reference>
<evidence type="ECO:0000313" key="2">
    <source>
        <dbReference type="EMBL" id="KAK5958320.1"/>
    </source>
</evidence>
<protein>
    <submittedName>
        <fullName evidence="2">Uncharacterized protein</fullName>
    </submittedName>
</protein>
<comment type="caution">
    <text evidence="2">The sequence shown here is derived from an EMBL/GenBank/DDBJ whole genome shotgun (WGS) entry which is preliminary data.</text>
</comment>
<feature type="transmembrane region" description="Helical" evidence="1">
    <location>
        <begin position="101"/>
        <end position="118"/>
    </location>
</feature>
<name>A0AAN8EXE1_9EURO</name>
<gene>
    <name evidence="2" type="ORF">OHC33_000162</name>
</gene>